<organism evidence="1 2">
    <name type="scientific">Panagrolaimus sp. PS1159</name>
    <dbReference type="NCBI Taxonomy" id="55785"/>
    <lineage>
        <taxon>Eukaryota</taxon>
        <taxon>Metazoa</taxon>
        <taxon>Ecdysozoa</taxon>
        <taxon>Nematoda</taxon>
        <taxon>Chromadorea</taxon>
        <taxon>Rhabditida</taxon>
        <taxon>Tylenchina</taxon>
        <taxon>Panagrolaimomorpha</taxon>
        <taxon>Panagrolaimoidea</taxon>
        <taxon>Panagrolaimidae</taxon>
        <taxon>Panagrolaimus</taxon>
    </lineage>
</organism>
<protein>
    <submittedName>
        <fullName evidence="2">Peptidase S1 domain-containing protein</fullName>
    </submittedName>
</protein>
<reference evidence="2" key="1">
    <citation type="submission" date="2022-11" db="UniProtKB">
        <authorList>
            <consortium name="WormBaseParasite"/>
        </authorList>
    </citation>
    <scope>IDENTIFICATION</scope>
</reference>
<evidence type="ECO:0000313" key="2">
    <source>
        <dbReference type="WBParaSite" id="PS1159_v2.g4620.t1"/>
    </source>
</evidence>
<evidence type="ECO:0000313" key="1">
    <source>
        <dbReference type="Proteomes" id="UP000887580"/>
    </source>
</evidence>
<sequence length="273" mass="29449">MFVFGGKPYEDTEHKSITNGKLDKTKMIEVVIESSGGLCGGTIIGDKFIITAAHCFVPEKFSAIPHPAKLQVHIEGICHSYEGKKCAPEDEGKLIGVKTLYILQEYYNKKCTSGDLAILELSEVIGDHGATISESIELPISGDFVVSGFGEDPENDVDTGHTLKTVTLTAQKCDENHGNYDSVCTVEIDKDGDSGGALVDKNDVIVGIVSSGRDCAVLYESVENNKSENSPLKQWEGGIFTSTSLHYGFICEIVGAIKGCPKTFNKEPYLTIS</sequence>
<dbReference type="Proteomes" id="UP000887580">
    <property type="component" value="Unplaced"/>
</dbReference>
<accession>A0AC35GFP0</accession>
<dbReference type="WBParaSite" id="PS1159_v2.g4620.t1">
    <property type="protein sequence ID" value="PS1159_v2.g4620.t1"/>
    <property type="gene ID" value="PS1159_v2.g4620"/>
</dbReference>
<proteinExistence type="predicted"/>
<name>A0AC35GFP0_9BILA</name>